<keyword evidence="1" id="KW-0812">Transmembrane</keyword>
<evidence type="ECO:0000313" key="2">
    <source>
        <dbReference type="EMBL" id="GIE99616.1"/>
    </source>
</evidence>
<reference evidence="2" key="1">
    <citation type="submission" date="2021-01" db="EMBL/GenBank/DDBJ databases">
        <title>Whole genome shotgun sequence of Actinoplanes rishiriensis NBRC 108556.</title>
        <authorList>
            <person name="Komaki H."/>
            <person name="Tamura T."/>
        </authorList>
    </citation>
    <scope>NUCLEOTIDE SEQUENCE</scope>
    <source>
        <strain evidence="2">NBRC 108556</strain>
    </source>
</reference>
<evidence type="ECO:0000313" key="3">
    <source>
        <dbReference type="Proteomes" id="UP000636960"/>
    </source>
</evidence>
<feature type="transmembrane region" description="Helical" evidence="1">
    <location>
        <begin position="35"/>
        <end position="54"/>
    </location>
</feature>
<name>A0A919K2E1_9ACTN</name>
<feature type="transmembrane region" description="Helical" evidence="1">
    <location>
        <begin position="6"/>
        <end position="23"/>
    </location>
</feature>
<evidence type="ECO:0000256" key="1">
    <source>
        <dbReference type="SAM" id="Phobius"/>
    </source>
</evidence>
<keyword evidence="1" id="KW-0472">Membrane</keyword>
<feature type="transmembrane region" description="Helical" evidence="1">
    <location>
        <begin position="60"/>
        <end position="82"/>
    </location>
</feature>
<keyword evidence="3" id="KW-1185">Reference proteome</keyword>
<dbReference type="AlphaFoldDB" id="A0A919K2E1"/>
<organism evidence="2 3">
    <name type="scientific">Paractinoplanes rishiriensis</name>
    <dbReference type="NCBI Taxonomy" id="1050105"/>
    <lineage>
        <taxon>Bacteria</taxon>
        <taxon>Bacillati</taxon>
        <taxon>Actinomycetota</taxon>
        <taxon>Actinomycetes</taxon>
        <taxon>Micromonosporales</taxon>
        <taxon>Micromonosporaceae</taxon>
        <taxon>Paractinoplanes</taxon>
    </lineage>
</organism>
<dbReference type="Proteomes" id="UP000636960">
    <property type="component" value="Unassembled WGS sequence"/>
</dbReference>
<dbReference type="EMBL" id="BOMV01000076">
    <property type="protein sequence ID" value="GIE99616.1"/>
    <property type="molecule type" value="Genomic_DNA"/>
</dbReference>
<sequence length="106" mass="10934">MNPSPLEHFGALCFGLVVGYITYRVLVRTTEKAAITDLTAVLGAIGGAAVTGLFDPGTALFAMYSIGLAVGMVVYAIVFAALNGRIPFANVLGSGNRDKASDGRPL</sequence>
<comment type="caution">
    <text evidence="2">The sequence shown here is derived from an EMBL/GenBank/DDBJ whole genome shotgun (WGS) entry which is preliminary data.</text>
</comment>
<protein>
    <submittedName>
        <fullName evidence="2">Uncharacterized protein</fullName>
    </submittedName>
</protein>
<accession>A0A919K2E1</accession>
<keyword evidence="1" id="KW-1133">Transmembrane helix</keyword>
<proteinExistence type="predicted"/>
<dbReference type="RefSeq" id="WP_203786601.1">
    <property type="nucleotide sequence ID" value="NZ_BOMV01000076.1"/>
</dbReference>
<gene>
    <name evidence="2" type="ORF">Ari01nite_70810</name>
</gene>